<sequence>MVNPSSKSPLQSLVRFVQEFWWRFLITILILTSIIIIAINPTQFQPPRLVQRRIYYRFIEAAPAA</sequence>
<reference evidence="2" key="1">
    <citation type="journal article" date="2008" name="Nat. Genet.">
        <title>The Pristionchus pacificus genome provides a unique perspective on nematode lifestyle and parasitism.</title>
        <authorList>
            <person name="Dieterich C."/>
            <person name="Clifton S.W."/>
            <person name="Schuster L.N."/>
            <person name="Chinwalla A."/>
            <person name="Delehaunty K."/>
            <person name="Dinkelacker I."/>
            <person name="Fulton L."/>
            <person name="Fulton R."/>
            <person name="Godfrey J."/>
            <person name="Minx P."/>
            <person name="Mitreva M."/>
            <person name="Roeseler W."/>
            <person name="Tian H."/>
            <person name="Witte H."/>
            <person name="Yang S.P."/>
            <person name="Wilson R.K."/>
            <person name="Sommer R.J."/>
        </authorList>
    </citation>
    <scope>NUCLEOTIDE SEQUENCE [LARGE SCALE GENOMIC DNA]</scope>
    <source>
        <strain evidence="2">PS312</strain>
    </source>
</reference>
<dbReference type="AlphaFoldDB" id="A0A2A6CNV0"/>
<dbReference type="Proteomes" id="UP000005239">
    <property type="component" value="Unassembled WGS sequence"/>
</dbReference>
<organism evidence="1 2">
    <name type="scientific">Pristionchus pacificus</name>
    <name type="common">Parasitic nematode worm</name>
    <dbReference type="NCBI Taxonomy" id="54126"/>
    <lineage>
        <taxon>Eukaryota</taxon>
        <taxon>Metazoa</taxon>
        <taxon>Ecdysozoa</taxon>
        <taxon>Nematoda</taxon>
        <taxon>Chromadorea</taxon>
        <taxon>Rhabditida</taxon>
        <taxon>Rhabditina</taxon>
        <taxon>Diplogasteromorpha</taxon>
        <taxon>Diplogasteroidea</taxon>
        <taxon>Neodiplogasteridae</taxon>
        <taxon>Pristionchus</taxon>
    </lineage>
</organism>
<dbReference type="EnsemblMetazoa" id="PPA41400.1">
    <property type="protein sequence ID" value="PPA41400.1"/>
    <property type="gene ID" value="WBGene00279769"/>
</dbReference>
<accession>A0A8R1Z162</accession>
<accession>A0A2A6CNV0</accession>
<gene>
    <name evidence="1" type="primary">WBGene00279769</name>
</gene>
<protein>
    <submittedName>
        <fullName evidence="1">Uncharacterized protein</fullName>
    </submittedName>
</protein>
<reference evidence="1" key="2">
    <citation type="submission" date="2022-06" db="UniProtKB">
        <authorList>
            <consortium name="EnsemblMetazoa"/>
        </authorList>
    </citation>
    <scope>IDENTIFICATION</scope>
    <source>
        <strain evidence="1">PS312</strain>
    </source>
</reference>
<evidence type="ECO:0000313" key="1">
    <source>
        <dbReference type="EnsemblMetazoa" id="PPA41400.1"/>
    </source>
</evidence>
<name>A0A2A6CNV0_PRIPA</name>
<keyword evidence="2" id="KW-1185">Reference proteome</keyword>
<evidence type="ECO:0000313" key="2">
    <source>
        <dbReference type="Proteomes" id="UP000005239"/>
    </source>
</evidence>
<proteinExistence type="predicted"/>